<dbReference type="GO" id="GO:0008270">
    <property type="term" value="F:zinc ion binding"/>
    <property type="evidence" value="ECO:0007669"/>
    <property type="project" value="UniProtKB-KW"/>
</dbReference>
<dbReference type="Gene3D" id="3.30.160.60">
    <property type="entry name" value="Classic Zinc Finger"/>
    <property type="match status" value="3"/>
</dbReference>
<evidence type="ECO:0000256" key="8">
    <source>
        <dbReference type="SAM" id="MobiDB-lite"/>
    </source>
</evidence>
<evidence type="ECO:0000313" key="12">
    <source>
        <dbReference type="Proteomes" id="UP000193067"/>
    </source>
</evidence>
<dbReference type="SMART" id="SM00355">
    <property type="entry name" value="ZnF_C2H2"/>
    <property type="match status" value="7"/>
</dbReference>
<keyword evidence="4 7" id="KW-0863">Zinc-finger</keyword>
<organism evidence="11 12">
    <name type="scientific">Trametes coccinea (strain BRFM310)</name>
    <name type="common">Pycnoporus coccineus</name>
    <dbReference type="NCBI Taxonomy" id="1353009"/>
    <lineage>
        <taxon>Eukaryota</taxon>
        <taxon>Fungi</taxon>
        <taxon>Dikarya</taxon>
        <taxon>Basidiomycota</taxon>
        <taxon>Agaricomycotina</taxon>
        <taxon>Agaricomycetes</taxon>
        <taxon>Polyporales</taxon>
        <taxon>Polyporaceae</taxon>
        <taxon>Trametes</taxon>
    </lineage>
</organism>
<dbReference type="SMART" id="SM00184">
    <property type="entry name" value="RING"/>
    <property type="match status" value="1"/>
</dbReference>
<evidence type="ECO:0000313" key="11">
    <source>
        <dbReference type="EMBL" id="OSD02700.1"/>
    </source>
</evidence>
<keyword evidence="5" id="KW-0862">Zinc</keyword>
<feature type="domain" description="C2H2-type" evidence="10">
    <location>
        <begin position="77"/>
        <end position="105"/>
    </location>
</feature>
<feature type="domain" description="C2H2-type" evidence="10">
    <location>
        <begin position="109"/>
        <end position="134"/>
    </location>
</feature>
<dbReference type="PROSITE" id="PS50089">
    <property type="entry name" value="ZF_RING_2"/>
    <property type="match status" value="1"/>
</dbReference>
<dbReference type="InterPro" id="IPR050888">
    <property type="entry name" value="ZnF_C2H2-type_TF"/>
</dbReference>
<evidence type="ECO:0000259" key="9">
    <source>
        <dbReference type="PROSITE" id="PS50089"/>
    </source>
</evidence>
<dbReference type="InterPro" id="IPR001841">
    <property type="entry name" value="Znf_RING"/>
</dbReference>
<feature type="compositionally biased region" description="Polar residues" evidence="8">
    <location>
        <begin position="426"/>
        <end position="452"/>
    </location>
</feature>
<dbReference type="InterPro" id="IPR013087">
    <property type="entry name" value="Znf_C2H2_type"/>
</dbReference>
<evidence type="ECO:0000256" key="7">
    <source>
        <dbReference type="PROSITE-ProRule" id="PRU00042"/>
    </source>
</evidence>
<evidence type="ECO:0000256" key="4">
    <source>
        <dbReference type="ARBA" id="ARBA00022771"/>
    </source>
</evidence>
<dbReference type="PROSITE" id="PS00028">
    <property type="entry name" value="ZINC_FINGER_C2H2_1"/>
    <property type="match status" value="3"/>
</dbReference>
<dbReference type="AlphaFoldDB" id="A0A1Y2INL7"/>
<reference evidence="11 12" key="1">
    <citation type="journal article" date="2015" name="Biotechnol. Biofuels">
        <title>Enhanced degradation of softwood versus hardwood by the white-rot fungus Pycnoporus coccineus.</title>
        <authorList>
            <person name="Couturier M."/>
            <person name="Navarro D."/>
            <person name="Chevret D."/>
            <person name="Henrissat B."/>
            <person name="Piumi F."/>
            <person name="Ruiz-Duenas F.J."/>
            <person name="Martinez A.T."/>
            <person name="Grigoriev I.V."/>
            <person name="Riley R."/>
            <person name="Lipzen A."/>
            <person name="Berrin J.G."/>
            <person name="Master E.R."/>
            <person name="Rosso M.N."/>
        </authorList>
    </citation>
    <scope>NUCLEOTIDE SEQUENCE [LARGE SCALE GENOMIC DNA]</scope>
    <source>
        <strain evidence="11 12">BRFM310</strain>
    </source>
</reference>
<keyword evidence="12" id="KW-1185">Reference proteome</keyword>
<comment type="subcellular location">
    <subcellularLocation>
        <location evidence="1">Nucleus</location>
    </subcellularLocation>
</comment>
<evidence type="ECO:0000259" key="10">
    <source>
        <dbReference type="PROSITE" id="PS50157"/>
    </source>
</evidence>
<feature type="region of interest" description="Disordered" evidence="8">
    <location>
        <begin position="258"/>
        <end position="301"/>
    </location>
</feature>
<keyword evidence="6" id="KW-0539">Nucleus</keyword>
<dbReference type="SUPFAM" id="SSF57667">
    <property type="entry name" value="beta-beta-alpha zinc fingers"/>
    <property type="match status" value="1"/>
</dbReference>
<feature type="region of interest" description="Disordered" evidence="8">
    <location>
        <begin position="32"/>
        <end position="64"/>
    </location>
</feature>
<keyword evidence="2" id="KW-0479">Metal-binding</keyword>
<feature type="compositionally biased region" description="Low complexity" evidence="8">
    <location>
        <begin position="396"/>
        <end position="412"/>
    </location>
</feature>
<accession>A0A1Y2INL7</accession>
<dbReference type="EMBL" id="KZ084104">
    <property type="protein sequence ID" value="OSD02700.1"/>
    <property type="molecule type" value="Genomic_DNA"/>
</dbReference>
<feature type="region of interest" description="Disordered" evidence="8">
    <location>
        <begin position="392"/>
        <end position="575"/>
    </location>
</feature>
<dbReference type="PANTHER" id="PTHR24406">
    <property type="entry name" value="TRANSCRIPTIONAL REPRESSOR CTCFL-RELATED"/>
    <property type="match status" value="1"/>
</dbReference>
<dbReference type="STRING" id="1353009.A0A1Y2INL7"/>
<feature type="domain" description="RING-type" evidence="9">
    <location>
        <begin position="584"/>
        <end position="622"/>
    </location>
</feature>
<evidence type="ECO:0000256" key="6">
    <source>
        <dbReference type="ARBA" id="ARBA00023242"/>
    </source>
</evidence>
<dbReference type="Proteomes" id="UP000193067">
    <property type="component" value="Unassembled WGS sequence"/>
</dbReference>
<evidence type="ECO:0008006" key="13">
    <source>
        <dbReference type="Google" id="ProtNLM"/>
    </source>
</evidence>
<protein>
    <recommendedName>
        <fullName evidence="13">RING-type domain-containing protein</fullName>
    </recommendedName>
</protein>
<keyword evidence="3" id="KW-0677">Repeat</keyword>
<dbReference type="InterPro" id="IPR013083">
    <property type="entry name" value="Znf_RING/FYVE/PHD"/>
</dbReference>
<dbReference type="InterPro" id="IPR017907">
    <property type="entry name" value="Znf_RING_CS"/>
</dbReference>
<gene>
    <name evidence="11" type="ORF">PYCCODRAFT_1389943</name>
</gene>
<dbReference type="GO" id="GO:0005634">
    <property type="term" value="C:nucleus"/>
    <property type="evidence" value="ECO:0007669"/>
    <property type="project" value="UniProtKB-SubCell"/>
</dbReference>
<dbReference type="OrthoDB" id="6105938at2759"/>
<evidence type="ECO:0000256" key="1">
    <source>
        <dbReference type="ARBA" id="ARBA00004123"/>
    </source>
</evidence>
<feature type="domain" description="C2H2-type" evidence="10">
    <location>
        <begin position="135"/>
        <end position="157"/>
    </location>
</feature>
<proteinExistence type="predicted"/>
<evidence type="ECO:0000256" key="3">
    <source>
        <dbReference type="ARBA" id="ARBA00022737"/>
    </source>
</evidence>
<dbReference type="SUPFAM" id="SSF57850">
    <property type="entry name" value="RING/U-box"/>
    <property type="match status" value="1"/>
</dbReference>
<feature type="domain" description="C2H2-type" evidence="10">
    <location>
        <begin position="2"/>
        <end position="29"/>
    </location>
</feature>
<feature type="domain" description="C2H2-type" evidence="10">
    <location>
        <begin position="212"/>
        <end position="237"/>
    </location>
</feature>
<dbReference type="PROSITE" id="PS50157">
    <property type="entry name" value="ZINC_FINGER_C2H2_2"/>
    <property type="match status" value="5"/>
</dbReference>
<name>A0A1Y2INL7_TRAC3</name>
<dbReference type="InterPro" id="IPR036236">
    <property type="entry name" value="Znf_C2H2_sf"/>
</dbReference>
<feature type="compositionally biased region" description="Polar residues" evidence="8">
    <location>
        <begin position="270"/>
        <end position="301"/>
    </location>
</feature>
<feature type="compositionally biased region" description="Polar residues" evidence="8">
    <location>
        <begin position="515"/>
        <end position="542"/>
    </location>
</feature>
<evidence type="ECO:0000256" key="5">
    <source>
        <dbReference type="ARBA" id="ARBA00022833"/>
    </source>
</evidence>
<dbReference type="PROSITE" id="PS00518">
    <property type="entry name" value="ZF_RING_1"/>
    <property type="match status" value="1"/>
</dbReference>
<sequence length="635" mass="68348">MFSCATCARTFRLESALLQHCKDKFGHKPLTASATSATTTTARPAAAPAQEAGPSTPAAMPASSTKAKGKAAASVHYECQPCCLLFTDKAAYDDHNQRLHPPPKAAPKFRCPPCGVEFSSSEALSLHCRNSFVHPKCPKCNSAFIDQTQLKLHMVVHENMFSCGPCGREVKISERQQHYKESPNHPICFVCEEGFHDDADLDKHLATAHLATRCSQCRRQFRSADELQNHYLVSPMHPHCAVCEIGFVDDVACDKHMELNHPRPPPQVEPGSSSTVQPAQSFPVPTSSLETQRSTQSSPLVQRSSLSDVALAMVATASLAVAQEKSELGDDSYETIEASSHVQRAVSEPTVPTVSSIGPSSVQGAAMMASRSPTISELSFDDMVRRRNVMRHPDSESTLSLRSVSSSSSMSSGPGYIRNPAFDRAPQQTAFVETSVPQPASLRPSSVVSQRASRAPTPMQHRASTATPVERVSEQHGSRASSRMMDVPIATPIPTHSRSRSSTPDRVRTPLPVRSSASRPLSRVSALSMNSQPAVSLSQKPSMTAVEPPSLSDSEGTIEAPNNAPKRKGAPRQNGQGGAVSFHCRSCMHDPCVAPMATMCGHIFCTACILKELAKTGSCPVCGKLFLLRLHVEAD</sequence>
<dbReference type="Gene3D" id="3.30.40.10">
    <property type="entry name" value="Zinc/RING finger domain, C3HC4 (zinc finger)"/>
    <property type="match status" value="1"/>
</dbReference>
<evidence type="ECO:0000256" key="2">
    <source>
        <dbReference type="ARBA" id="ARBA00022723"/>
    </source>
</evidence>